<dbReference type="InterPro" id="IPR036709">
    <property type="entry name" value="Autotransporte_beta_dom_sf"/>
</dbReference>
<comment type="caution">
    <text evidence="2">The sequence shown here is derived from an EMBL/GenBank/DDBJ whole genome shotgun (WGS) entry which is preliminary data.</text>
</comment>
<dbReference type="OrthoDB" id="8579419at2"/>
<keyword evidence="1" id="KW-0732">Signal</keyword>
<evidence type="ECO:0000256" key="1">
    <source>
        <dbReference type="SAM" id="SignalP"/>
    </source>
</evidence>
<evidence type="ECO:0008006" key="4">
    <source>
        <dbReference type="Google" id="ProtNLM"/>
    </source>
</evidence>
<sequence>MALFTRLWVCFIVLLSPAQLVAQTNDEVIKKANAALGLMSFTMVPDVTTSNLSIGKGDGESSDLLLSQVGGGATMSKEVPVYLEGNLSFSRYDPTFVISKGDKTSVIPLKWNSVSVSGGVGWDFPIAENWVLRPIANIALGTVMSDITVAGWVIEEELGIDLDFLDGGRLDAFGYGGSLMLDYELFSKAQDIDAELRYSYIRLESFGSTPDGIKGQANAENLSLYLRRRAPTGVEWLQRPLRYVMEGAHTQFFGEQRGALGFKYLSSVGLGLELDSSAYTKIISRTRLVARYMFSSNTEGYSVGLAMSF</sequence>
<dbReference type="Gene3D" id="2.40.128.130">
    <property type="entry name" value="Autotransporter beta-domain"/>
    <property type="match status" value="1"/>
</dbReference>
<dbReference type="SUPFAM" id="SSF103515">
    <property type="entry name" value="Autotransporter"/>
    <property type="match status" value="1"/>
</dbReference>
<dbReference type="EMBL" id="QZCH01000043">
    <property type="protein sequence ID" value="RJG38177.1"/>
    <property type="molecule type" value="Genomic_DNA"/>
</dbReference>
<name>A0A418Y9T1_9GAMM</name>
<dbReference type="RefSeq" id="WP_119912438.1">
    <property type="nucleotide sequence ID" value="NZ_QZCH01000043.1"/>
</dbReference>
<feature type="signal peptide" evidence="1">
    <location>
        <begin position="1"/>
        <end position="22"/>
    </location>
</feature>
<evidence type="ECO:0000313" key="2">
    <source>
        <dbReference type="EMBL" id="RJG38177.1"/>
    </source>
</evidence>
<protein>
    <recommendedName>
        <fullName evidence="4">Autotransporter domain-containing protein</fullName>
    </recommendedName>
</protein>
<dbReference type="Proteomes" id="UP000283255">
    <property type="component" value="Unassembled WGS sequence"/>
</dbReference>
<reference evidence="2 3" key="2">
    <citation type="submission" date="2019-01" db="EMBL/GenBank/DDBJ databases">
        <title>Motilimonas pumilus sp. nov., isolated from the gut of sea cucumber (Apostichopus japonicus).</title>
        <authorList>
            <person name="Wang F.-Q."/>
            <person name="Ren L.-H."/>
            <person name="Lin Y.-W."/>
            <person name="Sun G.-H."/>
            <person name="Du Z.-J."/>
            <person name="Zhao J.-X."/>
            <person name="Liu X.-J."/>
            <person name="Liu L.-J."/>
        </authorList>
    </citation>
    <scope>NUCLEOTIDE SEQUENCE [LARGE SCALE GENOMIC DNA]</scope>
    <source>
        <strain evidence="2 3">PLHSC7-2</strain>
    </source>
</reference>
<evidence type="ECO:0000313" key="3">
    <source>
        <dbReference type="Proteomes" id="UP000283255"/>
    </source>
</evidence>
<gene>
    <name evidence="2" type="ORF">D1Z90_19315</name>
</gene>
<feature type="chain" id="PRO_5019371152" description="Autotransporter domain-containing protein" evidence="1">
    <location>
        <begin position="23"/>
        <end position="309"/>
    </location>
</feature>
<accession>A0A418Y9T1</accession>
<dbReference type="AlphaFoldDB" id="A0A418Y9T1"/>
<reference evidence="2 3" key="1">
    <citation type="submission" date="2018-09" db="EMBL/GenBank/DDBJ databases">
        <authorList>
            <person name="Wang F."/>
        </authorList>
    </citation>
    <scope>NUCLEOTIDE SEQUENCE [LARGE SCALE GENOMIC DNA]</scope>
    <source>
        <strain evidence="2 3">PLHSC7-2</strain>
    </source>
</reference>
<organism evidence="2 3">
    <name type="scientific">Motilimonas pumila</name>
    <dbReference type="NCBI Taxonomy" id="2303987"/>
    <lineage>
        <taxon>Bacteria</taxon>
        <taxon>Pseudomonadati</taxon>
        <taxon>Pseudomonadota</taxon>
        <taxon>Gammaproteobacteria</taxon>
        <taxon>Alteromonadales</taxon>
        <taxon>Alteromonadales genera incertae sedis</taxon>
        <taxon>Motilimonas</taxon>
    </lineage>
</organism>
<keyword evidence="3" id="KW-1185">Reference proteome</keyword>
<proteinExistence type="predicted"/>